<evidence type="ECO:0008006" key="3">
    <source>
        <dbReference type="Google" id="ProtNLM"/>
    </source>
</evidence>
<reference evidence="1 2" key="1">
    <citation type="journal article" date="2019" name="Int. J. Syst. Evol. Microbiol.">
        <title>The Global Catalogue of Microorganisms (GCM) 10K type strain sequencing project: providing services to taxonomists for standard genome sequencing and annotation.</title>
        <authorList>
            <consortium name="The Broad Institute Genomics Platform"/>
            <consortium name="The Broad Institute Genome Sequencing Center for Infectious Disease"/>
            <person name="Wu L."/>
            <person name="Ma J."/>
        </authorList>
    </citation>
    <scope>NUCLEOTIDE SEQUENCE [LARGE SCALE GENOMIC DNA]</scope>
    <source>
        <strain evidence="1 2">DT31</strain>
    </source>
</reference>
<evidence type="ECO:0000313" key="1">
    <source>
        <dbReference type="EMBL" id="MFC7068710.1"/>
    </source>
</evidence>
<name>A0ABD5WB43_9EURY</name>
<organism evidence="1 2">
    <name type="scientific">Halobaculum lipolyticum</name>
    <dbReference type="NCBI Taxonomy" id="3032001"/>
    <lineage>
        <taxon>Archaea</taxon>
        <taxon>Methanobacteriati</taxon>
        <taxon>Methanobacteriota</taxon>
        <taxon>Stenosarchaea group</taxon>
        <taxon>Halobacteria</taxon>
        <taxon>Halobacteriales</taxon>
        <taxon>Haloferacaceae</taxon>
        <taxon>Halobaculum</taxon>
    </lineage>
</organism>
<accession>A0ABD5WB43</accession>
<evidence type="ECO:0000313" key="2">
    <source>
        <dbReference type="Proteomes" id="UP001596461"/>
    </source>
</evidence>
<gene>
    <name evidence="1" type="ORF">ACFQL9_03575</name>
</gene>
<dbReference type="AlphaFoldDB" id="A0ABD5WB43"/>
<keyword evidence="2" id="KW-1185">Reference proteome</keyword>
<dbReference type="EMBL" id="JBHTAH010000002">
    <property type="protein sequence ID" value="MFC7068710.1"/>
    <property type="molecule type" value="Genomic_DNA"/>
</dbReference>
<proteinExistence type="predicted"/>
<sequence>MDGSVVHVTEAATRAENANATELLLAHEFAHIVQEQYGWMSEVEDWSTLDERNARIMAIEGAAVRTERAYTERYRVTTAHSFSSDYRDPYRGFLNDRYRHGLAYAEHHRAVESPDTFYAEAPSTTAAVLRPSEPVPTTIEPSVSVSASGWTASDRTRAGEYVVRWILRSQLPANRSAAAAAGWVGDELVTLSDGDRTAHVLTVVWADESEAAEFERAADEYLSAFADRTGPDRYARAGLSYRLERTGPRVTTLSIGPDAFVPNGTVEANVTTTPAS</sequence>
<dbReference type="RefSeq" id="WP_390209971.1">
    <property type="nucleotide sequence ID" value="NZ_JBHTAH010000002.1"/>
</dbReference>
<dbReference type="Proteomes" id="UP001596461">
    <property type="component" value="Unassembled WGS sequence"/>
</dbReference>
<comment type="caution">
    <text evidence="1">The sequence shown here is derived from an EMBL/GenBank/DDBJ whole genome shotgun (WGS) entry which is preliminary data.</text>
</comment>
<protein>
    <recommendedName>
        <fullName evidence="3">DUF4157 domain-containing protein</fullName>
    </recommendedName>
</protein>